<protein>
    <recommendedName>
        <fullName evidence="6">Checkpoint protein</fullName>
    </recommendedName>
</protein>
<dbReference type="GO" id="GO:0000723">
    <property type="term" value="P:telomere maintenance"/>
    <property type="evidence" value="ECO:0007669"/>
    <property type="project" value="TreeGrafter"/>
</dbReference>
<dbReference type="PANTHER" id="PTHR12900:SF0">
    <property type="entry name" value="CHECKPOINT PROTEIN"/>
    <property type="match status" value="1"/>
</dbReference>
<sequence length="307" mass="35564">MKLKVTIDIPTELRKCLGFLLNVRKLCVFRFTGEQLIIISSAVNEPQVWCKIDKTLFQIYEVDSTRDNVIPFEINIEPLFQVLRNFEKSMATSNLSMRLQRRPNIGDSVSESKNKAAASLALFYTEQISITSQVSHSFNVPVRLLKMESDERIQEPSINLMKLAMKLPSRILPLFKRIERYKTSDTITLTGNKLGQLRFTIEEDQRKMEIQWKEKLEVSPDSIENQDESEMDEDPNLTHADRMPELSRPINLRVKLKYWNIGTKLIELCDAMSLIVHDAGGILHCYIDVEQKCDIAYYINGYQNLEL</sequence>
<evidence type="ECO:0000313" key="4">
    <source>
        <dbReference type="EMBL" id="ODV87521.1"/>
    </source>
</evidence>
<evidence type="ECO:0000256" key="2">
    <source>
        <dbReference type="ARBA" id="ARBA00023242"/>
    </source>
</evidence>
<organism evidence="4 5">
    <name type="scientific">[Candida] arabinofermentans NRRL YB-2248</name>
    <dbReference type="NCBI Taxonomy" id="983967"/>
    <lineage>
        <taxon>Eukaryota</taxon>
        <taxon>Fungi</taxon>
        <taxon>Dikarya</taxon>
        <taxon>Ascomycota</taxon>
        <taxon>Saccharomycotina</taxon>
        <taxon>Pichiomycetes</taxon>
        <taxon>Pichiales</taxon>
        <taxon>Pichiaceae</taxon>
        <taxon>Ogataea</taxon>
        <taxon>Ogataea/Candida clade</taxon>
    </lineage>
</organism>
<feature type="compositionally biased region" description="Acidic residues" evidence="3">
    <location>
        <begin position="224"/>
        <end position="235"/>
    </location>
</feature>
<dbReference type="AlphaFoldDB" id="A0A1E4T729"/>
<dbReference type="OrthoDB" id="419537at2759"/>
<keyword evidence="5" id="KW-1185">Reference proteome</keyword>
<evidence type="ECO:0000256" key="3">
    <source>
        <dbReference type="SAM" id="MobiDB-lite"/>
    </source>
</evidence>
<dbReference type="GO" id="GO:0000724">
    <property type="term" value="P:double-strand break repair via homologous recombination"/>
    <property type="evidence" value="ECO:0007669"/>
    <property type="project" value="TreeGrafter"/>
</dbReference>
<dbReference type="EMBL" id="KV453848">
    <property type="protein sequence ID" value="ODV87521.1"/>
    <property type="molecule type" value="Genomic_DNA"/>
</dbReference>
<feature type="region of interest" description="Disordered" evidence="3">
    <location>
        <begin position="219"/>
        <end position="241"/>
    </location>
</feature>
<evidence type="ECO:0008006" key="6">
    <source>
        <dbReference type="Google" id="ProtNLM"/>
    </source>
</evidence>
<dbReference type="GO" id="GO:0031573">
    <property type="term" value="P:mitotic intra-S DNA damage checkpoint signaling"/>
    <property type="evidence" value="ECO:0007669"/>
    <property type="project" value="TreeGrafter"/>
</dbReference>
<name>A0A1E4T729_9ASCO</name>
<proteinExistence type="predicted"/>
<comment type="subcellular location">
    <subcellularLocation>
        <location evidence="1">Nucleus</location>
    </subcellularLocation>
</comment>
<dbReference type="InterPro" id="IPR007150">
    <property type="entry name" value="HUS1/Mec3"/>
</dbReference>
<dbReference type="GO" id="GO:0033314">
    <property type="term" value="P:mitotic DNA replication checkpoint signaling"/>
    <property type="evidence" value="ECO:0007669"/>
    <property type="project" value="TreeGrafter"/>
</dbReference>
<dbReference type="GO" id="GO:0006289">
    <property type="term" value="P:nucleotide-excision repair"/>
    <property type="evidence" value="ECO:0007669"/>
    <property type="project" value="TreeGrafter"/>
</dbReference>
<dbReference type="Gene3D" id="3.70.10.10">
    <property type="match status" value="1"/>
</dbReference>
<dbReference type="GO" id="GO:0035861">
    <property type="term" value="C:site of double-strand break"/>
    <property type="evidence" value="ECO:0007669"/>
    <property type="project" value="TreeGrafter"/>
</dbReference>
<dbReference type="GO" id="GO:0030896">
    <property type="term" value="C:checkpoint clamp complex"/>
    <property type="evidence" value="ECO:0007669"/>
    <property type="project" value="InterPro"/>
</dbReference>
<evidence type="ECO:0000256" key="1">
    <source>
        <dbReference type="ARBA" id="ARBA00004123"/>
    </source>
</evidence>
<accession>A0A1E4T729</accession>
<reference evidence="5" key="1">
    <citation type="submission" date="2016-04" db="EMBL/GenBank/DDBJ databases">
        <title>Comparative genomics of biotechnologically important yeasts.</title>
        <authorList>
            <consortium name="DOE Joint Genome Institute"/>
            <person name="Riley R."/>
            <person name="Haridas S."/>
            <person name="Wolfe K.H."/>
            <person name="Lopes M.R."/>
            <person name="Hittinger C.T."/>
            <person name="Goker M."/>
            <person name="Salamov A."/>
            <person name="Wisecaver J."/>
            <person name="Long T.M."/>
            <person name="Aerts A.L."/>
            <person name="Barry K."/>
            <person name="Choi C."/>
            <person name="Clum A."/>
            <person name="Coughlan A.Y."/>
            <person name="Deshpande S."/>
            <person name="Douglass A.P."/>
            <person name="Hanson S.J."/>
            <person name="Klenk H.-P."/>
            <person name="Labutti K."/>
            <person name="Lapidus A."/>
            <person name="Lindquist E."/>
            <person name="Lipzen A."/>
            <person name="Meier-Kolthoff J.P."/>
            <person name="Ohm R.A."/>
            <person name="Otillar R.P."/>
            <person name="Pangilinan J."/>
            <person name="Peng Y."/>
            <person name="Rokas A."/>
            <person name="Rosa C.A."/>
            <person name="Scheuner C."/>
            <person name="Sibirny A.A."/>
            <person name="Slot J.C."/>
            <person name="Stielow J.B."/>
            <person name="Sun H."/>
            <person name="Kurtzman C.P."/>
            <person name="Blackwell M."/>
            <person name="Grigoriev I.V."/>
            <person name="Jeffries T.W."/>
        </authorList>
    </citation>
    <scope>NUCLEOTIDE SEQUENCE [LARGE SCALE GENOMIC DNA]</scope>
    <source>
        <strain evidence="5">NRRL YB-2248</strain>
    </source>
</reference>
<dbReference type="GO" id="GO:0044778">
    <property type="term" value="P:meiotic DNA integrity checkpoint signaling"/>
    <property type="evidence" value="ECO:0007669"/>
    <property type="project" value="TreeGrafter"/>
</dbReference>
<dbReference type="STRING" id="983967.A0A1E4T729"/>
<dbReference type="Pfam" id="PF04005">
    <property type="entry name" value="Hus1"/>
    <property type="match status" value="1"/>
</dbReference>
<keyword evidence="2" id="KW-0539">Nucleus</keyword>
<gene>
    <name evidence="4" type="ORF">CANARDRAFT_6052</name>
</gene>
<dbReference type="PANTHER" id="PTHR12900">
    <property type="entry name" value="MITOTIC AND DNA DAMAGE CHECKPOINT PROTEIN HUS1"/>
    <property type="match status" value="1"/>
</dbReference>
<evidence type="ECO:0000313" key="5">
    <source>
        <dbReference type="Proteomes" id="UP000094801"/>
    </source>
</evidence>
<dbReference type="Proteomes" id="UP000094801">
    <property type="component" value="Unassembled WGS sequence"/>
</dbReference>